<keyword evidence="2" id="KW-1185">Reference proteome</keyword>
<evidence type="ECO:0000313" key="1">
    <source>
        <dbReference type="EMBL" id="KAJ9064344.1"/>
    </source>
</evidence>
<organism evidence="1 2">
    <name type="scientific">Entomophthora muscae</name>
    <dbReference type="NCBI Taxonomy" id="34485"/>
    <lineage>
        <taxon>Eukaryota</taxon>
        <taxon>Fungi</taxon>
        <taxon>Fungi incertae sedis</taxon>
        <taxon>Zoopagomycota</taxon>
        <taxon>Entomophthoromycotina</taxon>
        <taxon>Entomophthoromycetes</taxon>
        <taxon>Entomophthorales</taxon>
        <taxon>Entomophthoraceae</taxon>
        <taxon>Entomophthora</taxon>
    </lineage>
</organism>
<dbReference type="EMBL" id="QTSX02004490">
    <property type="protein sequence ID" value="KAJ9064344.1"/>
    <property type="molecule type" value="Genomic_DNA"/>
</dbReference>
<reference evidence="1" key="1">
    <citation type="submission" date="2022-04" db="EMBL/GenBank/DDBJ databases">
        <title>Genome of the entomopathogenic fungus Entomophthora muscae.</title>
        <authorList>
            <person name="Elya C."/>
            <person name="Lovett B.R."/>
            <person name="Lee E."/>
            <person name="Macias A.M."/>
            <person name="Hajek A.E."/>
            <person name="De Bivort B.L."/>
            <person name="Kasson M.T."/>
            <person name="De Fine Licht H.H."/>
            <person name="Stajich J.E."/>
        </authorList>
    </citation>
    <scope>NUCLEOTIDE SEQUENCE</scope>
    <source>
        <strain evidence="1">Berkeley</strain>
    </source>
</reference>
<proteinExistence type="predicted"/>
<protein>
    <submittedName>
        <fullName evidence="1">Uncharacterized protein</fullName>
    </submittedName>
</protein>
<dbReference type="Proteomes" id="UP001165960">
    <property type="component" value="Unassembled WGS sequence"/>
</dbReference>
<feature type="non-terminal residue" evidence="1">
    <location>
        <position position="52"/>
    </location>
</feature>
<name>A0ACC2SPJ8_9FUNG</name>
<accession>A0ACC2SPJ8</accession>
<sequence>MAGCLKHANRDKGRAWNARNTQTGQSLTWFTSEAPGLLKAPARDVAQLNRPK</sequence>
<comment type="caution">
    <text evidence="1">The sequence shown here is derived from an EMBL/GenBank/DDBJ whole genome shotgun (WGS) entry which is preliminary data.</text>
</comment>
<evidence type="ECO:0000313" key="2">
    <source>
        <dbReference type="Proteomes" id="UP001165960"/>
    </source>
</evidence>
<gene>
    <name evidence="1" type="ORF">DSO57_1031679</name>
</gene>